<dbReference type="OrthoDB" id="3216045at2759"/>
<feature type="compositionally biased region" description="Low complexity" evidence="2">
    <location>
        <begin position="51"/>
        <end position="70"/>
    </location>
</feature>
<feature type="compositionally biased region" description="Polar residues" evidence="2">
    <location>
        <begin position="90"/>
        <end position="111"/>
    </location>
</feature>
<dbReference type="InParanoid" id="A0A165Q0F1"/>
<feature type="region of interest" description="Disordered" evidence="2">
    <location>
        <begin position="806"/>
        <end position="856"/>
    </location>
</feature>
<keyword evidence="4" id="KW-1185">Reference proteome</keyword>
<feature type="region of interest" description="Disordered" evidence="2">
    <location>
        <begin position="868"/>
        <end position="899"/>
    </location>
</feature>
<dbReference type="EMBL" id="KV425603">
    <property type="protein sequence ID" value="KZT21743.1"/>
    <property type="molecule type" value="Genomic_DNA"/>
</dbReference>
<feature type="compositionally biased region" description="Polar residues" evidence="2">
    <location>
        <begin position="1"/>
        <end position="11"/>
    </location>
</feature>
<feature type="region of interest" description="Disordered" evidence="2">
    <location>
        <begin position="337"/>
        <end position="596"/>
    </location>
</feature>
<feature type="region of interest" description="Disordered" evidence="2">
    <location>
        <begin position="1"/>
        <end position="70"/>
    </location>
</feature>
<evidence type="ECO:0000313" key="4">
    <source>
        <dbReference type="Proteomes" id="UP000076761"/>
    </source>
</evidence>
<feature type="compositionally biased region" description="Polar residues" evidence="2">
    <location>
        <begin position="473"/>
        <end position="507"/>
    </location>
</feature>
<sequence>MTDSVKGSNRSPQPPSFIPVISPRPVPARSALPSSLSVPQLALAPPSRQKTPTNGSPASNSSASPNSAGISSLRSLRNFLPFGNKVPFPTIQSNASNSKSQFTTPRRASTSHNERRSMSSHARLDNEPPIIHIDSRRSEQVSRSHFVRSMPDVHKSLPLPPPMPVRVDPDPPVIESSIIPIGTDLSTILESETSGISRHIPLLDESQDEHQGLPKFSTPADSSMLQGPPSSGRKSTGQESDGMDLSTSELRNEVMVAMKQDGAGKHWTNGVIVDDPNDSVPLSTKPSPGAEQFLRRNESNLDLESLDPDLAALLSPNNYKFADSDPALLAAVSAIPPLSLSPSQSPEPRPVLSDPSSSLNTSTSSSLGKRSPTSTTRPLEGHGPRRPSYHSRNTASTTSSSSSLTRPGRSNAAHLSPVYTEEALRPDSPSYAHSDPTIINDTDRKPSASSDGGSRRRQHPPSPLREAHPPLEKQTTGDDWSSKNPRLHSRYNTPSRPSTAVGSTSASGRHFATVSASGWEPDAISPSSRAPSSMSGASSRRPHHPRPSMDNTGRGSVERERIAHVRTRRRSTSLGGNYLTPKLGGPPGVSRSATDWLGPRTAKAFAAAGLIDNDREGSNTTQGNHMSRYGSVRSSLSDRDSRSQYAPSRMAFSEIAGSVSSWGSRSGRVTTPDGQMRPPLDSPTFSNTTRALSPSTAPTSLSTAPSIPQQHQTEVETLKERHAMETEALLSALADSQRTAKMLREENTQLRDRVSEVELQMNELLEQLRRQQAVPPPSSTFLQHYQSPRNVFSRIGSPELPISKTQTRISGLRSRDRSPRETISSPVEETRALPEPCSGHHRRRSSTTSSVFRLPPSNMSMLMNEEDKAVPSGTGNISPTSTSFSTMPGSPGSLNLRPEHEMHLGDLGSLDLDLGFDDDDGYSLSEHR</sequence>
<feature type="region of interest" description="Disordered" evidence="2">
    <location>
        <begin position="84"/>
        <end position="171"/>
    </location>
</feature>
<feature type="compositionally biased region" description="Polar residues" evidence="2">
    <location>
        <begin position="219"/>
        <end position="249"/>
    </location>
</feature>
<proteinExistence type="predicted"/>
<evidence type="ECO:0000256" key="2">
    <source>
        <dbReference type="SAM" id="MobiDB-lite"/>
    </source>
</evidence>
<feature type="compositionally biased region" description="Basic and acidic residues" evidence="2">
    <location>
        <begin position="133"/>
        <end position="142"/>
    </location>
</feature>
<organism evidence="3 4">
    <name type="scientific">Neolentinus lepideus HHB14362 ss-1</name>
    <dbReference type="NCBI Taxonomy" id="1314782"/>
    <lineage>
        <taxon>Eukaryota</taxon>
        <taxon>Fungi</taxon>
        <taxon>Dikarya</taxon>
        <taxon>Basidiomycota</taxon>
        <taxon>Agaricomycotina</taxon>
        <taxon>Agaricomycetes</taxon>
        <taxon>Gloeophyllales</taxon>
        <taxon>Gloeophyllaceae</taxon>
        <taxon>Neolentinus</taxon>
    </lineage>
</organism>
<feature type="region of interest" description="Disordered" evidence="2">
    <location>
        <begin position="264"/>
        <end position="300"/>
    </location>
</feature>
<protein>
    <submittedName>
        <fullName evidence="3">Uncharacterized protein</fullName>
    </submittedName>
</protein>
<keyword evidence="1" id="KW-0175">Coiled coil</keyword>
<accession>A0A165Q0F1</accession>
<name>A0A165Q0F1_9AGAM</name>
<feature type="region of interest" description="Disordered" evidence="2">
    <location>
        <begin position="909"/>
        <end position="928"/>
    </location>
</feature>
<dbReference type="AlphaFoldDB" id="A0A165Q0F1"/>
<feature type="compositionally biased region" description="Pro residues" evidence="2">
    <location>
        <begin position="12"/>
        <end position="26"/>
    </location>
</feature>
<dbReference type="Proteomes" id="UP000076761">
    <property type="component" value="Unassembled WGS sequence"/>
</dbReference>
<gene>
    <name evidence="3" type="ORF">NEOLEDRAFT_727685</name>
</gene>
<feature type="compositionally biased region" description="Low complexity" evidence="2">
    <location>
        <begin position="337"/>
        <end position="367"/>
    </location>
</feature>
<feature type="coiled-coil region" evidence="1">
    <location>
        <begin position="733"/>
        <end position="774"/>
    </location>
</feature>
<feature type="region of interest" description="Disordered" evidence="2">
    <location>
        <begin position="202"/>
        <end position="252"/>
    </location>
</feature>
<feature type="compositionally biased region" description="Low complexity" evidence="2">
    <location>
        <begin position="657"/>
        <end position="669"/>
    </location>
</feature>
<evidence type="ECO:0000313" key="3">
    <source>
        <dbReference type="EMBL" id="KZT21743.1"/>
    </source>
</evidence>
<feature type="compositionally biased region" description="Low complexity" evidence="2">
    <location>
        <begin position="523"/>
        <end position="539"/>
    </location>
</feature>
<feature type="region of interest" description="Disordered" evidence="2">
    <location>
        <begin position="608"/>
        <end position="710"/>
    </location>
</feature>
<feature type="compositionally biased region" description="Low complexity" evidence="2">
    <location>
        <begin position="691"/>
        <end position="706"/>
    </location>
</feature>
<feature type="compositionally biased region" description="Polar residues" evidence="2">
    <location>
        <begin position="873"/>
        <end position="888"/>
    </location>
</feature>
<reference evidence="3 4" key="1">
    <citation type="journal article" date="2016" name="Mol. Biol. Evol.">
        <title>Comparative Genomics of Early-Diverging Mushroom-Forming Fungi Provides Insights into the Origins of Lignocellulose Decay Capabilities.</title>
        <authorList>
            <person name="Nagy L.G."/>
            <person name="Riley R."/>
            <person name="Tritt A."/>
            <person name="Adam C."/>
            <person name="Daum C."/>
            <person name="Floudas D."/>
            <person name="Sun H."/>
            <person name="Yadav J.S."/>
            <person name="Pangilinan J."/>
            <person name="Larsson K.H."/>
            <person name="Matsuura K."/>
            <person name="Barry K."/>
            <person name="Labutti K."/>
            <person name="Kuo R."/>
            <person name="Ohm R.A."/>
            <person name="Bhattacharya S.S."/>
            <person name="Shirouzu T."/>
            <person name="Yoshinaga Y."/>
            <person name="Martin F.M."/>
            <person name="Grigoriev I.V."/>
            <person name="Hibbett D.S."/>
        </authorList>
    </citation>
    <scope>NUCLEOTIDE SEQUENCE [LARGE SCALE GENOMIC DNA]</scope>
    <source>
        <strain evidence="3 4">HHB14362 ss-1</strain>
    </source>
</reference>
<dbReference type="STRING" id="1314782.A0A165Q0F1"/>
<feature type="compositionally biased region" description="Low complexity" evidence="2">
    <location>
        <begin position="391"/>
        <end position="410"/>
    </location>
</feature>
<feature type="compositionally biased region" description="Basic and acidic residues" evidence="2">
    <location>
        <begin position="112"/>
        <end position="126"/>
    </location>
</feature>
<evidence type="ECO:0000256" key="1">
    <source>
        <dbReference type="SAM" id="Coils"/>
    </source>
</evidence>